<feature type="domain" description="Cation/H+ exchanger transmembrane" evidence="8">
    <location>
        <begin position="35"/>
        <end position="425"/>
    </location>
</feature>
<feature type="transmembrane region" description="Helical" evidence="7">
    <location>
        <begin position="88"/>
        <end position="108"/>
    </location>
</feature>
<sequence>MAVTTSSVAGIVSGRNPLEYEASAPWTLFLFQVILITAMCQILHYPLKKLRQPRVIAEVLSGIILGPSVMGRIPKFTATCFPPVSKPGLSLVANVGIILFLFIIGMEVDLKFVRKNYRSALSVGLINMAIPFALGCGIAKGLYSQYRQGNEDMPPIEFTTYMVFIAVAMCVTAFPVLARILVELNLIGDKIGTIVLSAGIINDLTGWILLALVVSLANSGSGVNTVYILLLTVAWFFFLAYPVRYALKYYYKRFTNEMVTGEPSHMSMVLLIGLVFTSAFYTDIIGVHPIFGAFMVGVLVPRDNGYVIRVTEKLEDIVHIVMIPVYFVIAGLGVNLGDLNHGIDWAYTIGIIALAMVGKVAGGLIAAKMNGLYWRESLAVGVLMSCKGIVEIVVLNVGLNAEIISERVYSMFIVMTLITTFLTTPLALWVYPQSYRERNHKSKENSDETALLRTQEEISVENFQDVRFSAVVLLLNNIDTIPQLMLLLKNLQTSKENYQINAIHLRELTTRTSHLLEASSKDEANFGTNDHDQGKFTSIMAIFTAFSSILNMKSSIKSILTPVDSYAVTAIEQIGSKSDLLLSSIPASSLTHSPEGIEIIENQYKQLFSRCWANVGVLITSQVGTWDQKKTVHCVLNHNNFLSSSDLLCLNIVSSLAKTYPSIHVHVSSSTGTTKEFEHQFDGQLKSSGPNVDLTVSYFKDFNDLISTSSRKELDTAQRMFVLPYDFAECAEVLRMSRLGQQVSYDDILVVKSHSEHSQ</sequence>
<feature type="transmembrane region" description="Helical" evidence="7">
    <location>
        <begin position="194"/>
        <end position="214"/>
    </location>
</feature>
<dbReference type="GO" id="GO:0015386">
    <property type="term" value="F:potassium:proton antiporter activity"/>
    <property type="evidence" value="ECO:0007669"/>
    <property type="project" value="EnsemblFungi"/>
</dbReference>
<feature type="transmembrane region" description="Helical" evidence="7">
    <location>
        <begin position="163"/>
        <end position="182"/>
    </location>
</feature>
<evidence type="ECO:0000256" key="5">
    <source>
        <dbReference type="ARBA" id="ARBA00023065"/>
    </source>
</evidence>
<dbReference type="FunCoup" id="A5DAY4">
    <property type="interactions" value="176"/>
</dbReference>
<accession>A5DAY4</accession>
<evidence type="ECO:0000256" key="4">
    <source>
        <dbReference type="ARBA" id="ARBA00022989"/>
    </source>
</evidence>
<dbReference type="Gene3D" id="1.20.1530.20">
    <property type="match status" value="1"/>
</dbReference>
<evidence type="ECO:0000313" key="10">
    <source>
        <dbReference type="Proteomes" id="UP000001997"/>
    </source>
</evidence>
<evidence type="ECO:0000313" key="9">
    <source>
        <dbReference type="EMBL" id="EDK36341.2"/>
    </source>
</evidence>
<feature type="transmembrane region" description="Helical" evidence="7">
    <location>
        <begin position="378"/>
        <end position="399"/>
    </location>
</feature>
<dbReference type="GeneID" id="5128575"/>
<reference evidence="9 10" key="1">
    <citation type="journal article" date="2009" name="Nature">
        <title>Evolution of pathogenicity and sexual reproduction in eight Candida genomes.</title>
        <authorList>
            <person name="Butler G."/>
            <person name="Rasmussen M.D."/>
            <person name="Lin M.F."/>
            <person name="Santos M.A."/>
            <person name="Sakthikumar S."/>
            <person name="Munro C.A."/>
            <person name="Rheinbay E."/>
            <person name="Grabherr M."/>
            <person name="Forche A."/>
            <person name="Reedy J.L."/>
            <person name="Agrafioti I."/>
            <person name="Arnaud M.B."/>
            <person name="Bates S."/>
            <person name="Brown A.J."/>
            <person name="Brunke S."/>
            <person name="Costanzo M.C."/>
            <person name="Fitzpatrick D.A."/>
            <person name="de Groot P.W."/>
            <person name="Harris D."/>
            <person name="Hoyer L.L."/>
            <person name="Hube B."/>
            <person name="Klis F.M."/>
            <person name="Kodira C."/>
            <person name="Lennard N."/>
            <person name="Logue M.E."/>
            <person name="Martin R."/>
            <person name="Neiman A.M."/>
            <person name="Nikolaou E."/>
            <person name="Quail M.A."/>
            <person name="Quinn J."/>
            <person name="Santos M.C."/>
            <person name="Schmitzberger F.F."/>
            <person name="Sherlock G."/>
            <person name="Shah P."/>
            <person name="Silverstein K.A."/>
            <person name="Skrzypek M.S."/>
            <person name="Soll D."/>
            <person name="Staggs R."/>
            <person name="Stansfield I."/>
            <person name="Stumpf M.P."/>
            <person name="Sudbery P.E."/>
            <person name="Srikantha T."/>
            <person name="Zeng Q."/>
            <person name="Berman J."/>
            <person name="Berriman M."/>
            <person name="Heitman J."/>
            <person name="Gow N.A."/>
            <person name="Lorenz M.C."/>
            <person name="Birren B.W."/>
            <person name="Kellis M."/>
            <person name="Cuomo C.A."/>
        </authorList>
    </citation>
    <scope>NUCLEOTIDE SEQUENCE [LARGE SCALE GENOMIC DNA]</scope>
    <source>
        <strain evidence="10">ATCC 6260 / CBS 566 / DSM 6381 / JCM 1539 / NBRC 10279 / NRRL Y-324</strain>
    </source>
</reference>
<gene>
    <name evidence="9" type="ORF">PGUG_00439</name>
</gene>
<proteinExistence type="predicted"/>
<dbReference type="OrthoDB" id="2687058at2759"/>
<comment type="subcellular location">
    <subcellularLocation>
        <location evidence="1">Membrane</location>
        <topology evidence="1">Multi-pass membrane protein</topology>
    </subcellularLocation>
</comment>
<feature type="transmembrane region" description="Helical" evidence="7">
    <location>
        <begin position="345"/>
        <end position="366"/>
    </location>
</feature>
<feature type="transmembrane region" description="Helical" evidence="7">
    <location>
        <begin position="268"/>
        <end position="297"/>
    </location>
</feature>
<dbReference type="RefSeq" id="XP_001487062.2">
    <property type="nucleotide sequence ID" value="XM_001487012.1"/>
</dbReference>
<dbReference type="STRING" id="294746.A5DAY4"/>
<keyword evidence="6 7" id="KW-0472">Membrane</keyword>
<name>A5DAY4_PICGU</name>
<dbReference type="InterPro" id="IPR006153">
    <property type="entry name" value="Cation/H_exchanger_TM"/>
</dbReference>
<evidence type="ECO:0000256" key="6">
    <source>
        <dbReference type="ARBA" id="ARBA00023136"/>
    </source>
</evidence>
<feature type="transmembrane region" description="Helical" evidence="7">
    <location>
        <begin position="226"/>
        <end position="247"/>
    </location>
</feature>
<feature type="transmembrane region" description="Helical" evidence="7">
    <location>
        <begin position="120"/>
        <end position="143"/>
    </location>
</feature>
<dbReference type="GO" id="GO:0005794">
    <property type="term" value="C:Golgi apparatus"/>
    <property type="evidence" value="ECO:0007669"/>
    <property type="project" value="EnsemblFungi"/>
</dbReference>
<dbReference type="InterPro" id="IPR038770">
    <property type="entry name" value="Na+/solute_symporter_sf"/>
</dbReference>
<dbReference type="KEGG" id="pgu:PGUG_00439"/>
<organism evidence="9 10">
    <name type="scientific">Meyerozyma guilliermondii (strain ATCC 6260 / CBS 566 / DSM 6381 / JCM 1539 / NBRC 10279 / NRRL Y-324)</name>
    <name type="common">Yeast</name>
    <name type="synonym">Candida guilliermondii</name>
    <dbReference type="NCBI Taxonomy" id="294746"/>
    <lineage>
        <taxon>Eukaryota</taxon>
        <taxon>Fungi</taxon>
        <taxon>Dikarya</taxon>
        <taxon>Ascomycota</taxon>
        <taxon>Saccharomycotina</taxon>
        <taxon>Pichiomycetes</taxon>
        <taxon>Debaryomycetaceae</taxon>
        <taxon>Meyerozyma</taxon>
    </lineage>
</organism>
<dbReference type="Proteomes" id="UP000001997">
    <property type="component" value="Unassembled WGS sequence"/>
</dbReference>
<dbReference type="AlphaFoldDB" id="A5DAY4"/>
<keyword evidence="4 7" id="KW-1133">Transmembrane helix</keyword>
<dbReference type="InParanoid" id="A5DAY4"/>
<dbReference type="HOGENOM" id="CLU_005126_10_1_1"/>
<dbReference type="PANTHER" id="PTHR32468">
    <property type="entry name" value="CATION/H + ANTIPORTER"/>
    <property type="match status" value="1"/>
</dbReference>
<feature type="transmembrane region" description="Helical" evidence="7">
    <location>
        <begin position="411"/>
        <end position="431"/>
    </location>
</feature>
<keyword evidence="5" id="KW-0406">Ion transport</keyword>
<protein>
    <recommendedName>
        <fullName evidence="8">Cation/H+ exchanger transmembrane domain-containing protein</fullName>
    </recommendedName>
</protein>
<keyword evidence="2" id="KW-0813">Transport</keyword>
<evidence type="ECO:0000256" key="7">
    <source>
        <dbReference type="SAM" id="Phobius"/>
    </source>
</evidence>
<keyword evidence="10" id="KW-1185">Reference proteome</keyword>
<keyword evidence="3 7" id="KW-0812">Transmembrane</keyword>
<dbReference type="eggNOG" id="KOG1650">
    <property type="taxonomic scope" value="Eukaryota"/>
</dbReference>
<dbReference type="GO" id="GO:0016020">
    <property type="term" value="C:membrane"/>
    <property type="evidence" value="ECO:0007669"/>
    <property type="project" value="UniProtKB-SubCell"/>
</dbReference>
<evidence type="ECO:0000259" key="8">
    <source>
        <dbReference type="Pfam" id="PF00999"/>
    </source>
</evidence>
<evidence type="ECO:0000256" key="3">
    <source>
        <dbReference type="ARBA" id="ARBA00022692"/>
    </source>
</evidence>
<feature type="transmembrane region" description="Helical" evidence="7">
    <location>
        <begin position="317"/>
        <end position="336"/>
    </location>
</feature>
<feature type="transmembrane region" description="Helical" evidence="7">
    <location>
        <begin position="24"/>
        <end position="43"/>
    </location>
</feature>
<dbReference type="PANTHER" id="PTHR32468:SF0">
    <property type="entry name" value="K(+)_H(+) ANTIPORTER 1"/>
    <property type="match status" value="1"/>
</dbReference>
<dbReference type="VEuPathDB" id="FungiDB:PGUG_00439"/>
<dbReference type="EMBL" id="CH408155">
    <property type="protein sequence ID" value="EDK36341.2"/>
    <property type="molecule type" value="Genomic_DNA"/>
</dbReference>
<dbReference type="Pfam" id="PF00999">
    <property type="entry name" value="Na_H_Exchanger"/>
    <property type="match status" value="1"/>
</dbReference>
<dbReference type="OMA" id="WINRYII"/>
<evidence type="ECO:0000256" key="1">
    <source>
        <dbReference type="ARBA" id="ARBA00004141"/>
    </source>
</evidence>
<feature type="transmembrane region" description="Helical" evidence="7">
    <location>
        <begin position="55"/>
        <end position="73"/>
    </location>
</feature>
<dbReference type="InterPro" id="IPR050794">
    <property type="entry name" value="CPA2_transporter"/>
</dbReference>
<evidence type="ECO:0000256" key="2">
    <source>
        <dbReference type="ARBA" id="ARBA00022448"/>
    </source>
</evidence>